<dbReference type="PANTHER" id="PTHR46499">
    <property type="entry name" value="QUEUINE TRNA-RIBOSYLTRANSFERASE"/>
    <property type="match status" value="1"/>
</dbReference>
<dbReference type="NCBIfam" id="TIGR00449">
    <property type="entry name" value="tgt_general"/>
    <property type="match status" value="1"/>
</dbReference>
<feature type="binding site" evidence="5">
    <location>
        <position position="152"/>
    </location>
    <ligand>
        <name>substrate</name>
    </ligand>
</feature>
<feature type="binding site" evidence="5">
    <location>
        <position position="314"/>
    </location>
    <ligand>
        <name>Zn(2+)</name>
        <dbReference type="ChEBI" id="CHEBI:29105"/>
    </ligand>
</feature>
<keyword evidence="5" id="KW-0862">Zinc</keyword>
<feature type="binding site" evidence="5">
    <location>
        <position position="309"/>
    </location>
    <ligand>
        <name>Zn(2+)</name>
        <dbReference type="ChEBI" id="CHEBI:29105"/>
    </ligand>
</feature>
<dbReference type="Proteomes" id="UP000886865">
    <property type="component" value="Unassembled WGS sequence"/>
</dbReference>
<evidence type="ECO:0000313" key="7">
    <source>
        <dbReference type="EMBL" id="HIS74241.1"/>
    </source>
</evidence>
<evidence type="ECO:0000256" key="2">
    <source>
        <dbReference type="ARBA" id="ARBA00022679"/>
    </source>
</evidence>
<evidence type="ECO:0000256" key="3">
    <source>
        <dbReference type="ARBA" id="ARBA00022694"/>
    </source>
</evidence>
<feature type="active site" description="Nucleophile" evidence="5">
    <location>
        <position position="271"/>
    </location>
</feature>
<reference evidence="7" key="2">
    <citation type="journal article" date="2021" name="PeerJ">
        <title>Extensive microbial diversity within the chicken gut microbiome revealed by metagenomics and culture.</title>
        <authorList>
            <person name="Gilroy R."/>
            <person name="Ravi A."/>
            <person name="Getino M."/>
            <person name="Pursley I."/>
            <person name="Horton D.L."/>
            <person name="Alikhan N.F."/>
            <person name="Baker D."/>
            <person name="Gharbi K."/>
            <person name="Hall N."/>
            <person name="Watson M."/>
            <person name="Adriaenssens E.M."/>
            <person name="Foster-Nyarko E."/>
            <person name="Jarju S."/>
            <person name="Secka A."/>
            <person name="Antonio M."/>
            <person name="Oren A."/>
            <person name="Chaudhuri R.R."/>
            <person name="La Ragione R."/>
            <person name="Hildebrand F."/>
            <person name="Pallen M.J."/>
        </authorList>
    </citation>
    <scope>NUCLEOTIDE SEQUENCE</scope>
    <source>
        <strain evidence="7">CHK152-2871</strain>
    </source>
</reference>
<feature type="domain" description="tRNA-guanine(15) transglycosylase-like" evidence="6">
    <location>
        <begin position="19"/>
        <end position="370"/>
    </location>
</feature>
<dbReference type="InterPro" id="IPR002616">
    <property type="entry name" value="tRNA_ribo_trans-like"/>
</dbReference>
<accession>A0A9D1JXN9</accession>
<dbReference type="GO" id="GO:0005829">
    <property type="term" value="C:cytosol"/>
    <property type="evidence" value="ECO:0007669"/>
    <property type="project" value="TreeGrafter"/>
</dbReference>
<dbReference type="NCBIfam" id="TIGR00430">
    <property type="entry name" value="Q_tRNA_tgt"/>
    <property type="match status" value="1"/>
</dbReference>
<feature type="region of interest" description="RNA binding; important for wobble base 34 recognition" evidence="5">
    <location>
        <begin position="276"/>
        <end position="280"/>
    </location>
</feature>
<dbReference type="InterPro" id="IPR050076">
    <property type="entry name" value="ArchSynthase1/Queuine_TRR"/>
</dbReference>
<dbReference type="EC" id="2.4.2.29" evidence="5"/>
<evidence type="ECO:0000259" key="6">
    <source>
        <dbReference type="Pfam" id="PF01702"/>
    </source>
</evidence>
<feature type="active site" description="Proton acceptor" evidence="5">
    <location>
        <position position="98"/>
    </location>
</feature>
<comment type="pathway">
    <text evidence="5">tRNA modification; tRNA-queuosine biosynthesis.</text>
</comment>
<feature type="binding site" evidence="5">
    <location>
        <position position="311"/>
    </location>
    <ligand>
        <name>Zn(2+)</name>
        <dbReference type="ChEBI" id="CHEBI:29105"/>
    </ligand>
</feature>
<keyword evidence="2 5" id="KW-0808">Transferase</keyword>
<dbReference type="PANTHER" id="PTHR46499:SF1">
    <property type="entry name" value="QUEUINE TRNA-RIBOSYLTRANSFERASE"/>
    <property type="match status" value="1"/>
</dbReference>
<feature type="binding site" evidence="5">
    <location>
        <position position="221"/>
    </location>
    <ligand>
        <name>substrate</name>
    </ligand>
</feature>
<keyword evidence="5" id="KW-0479">Metal-binding</keyword>
<dbReference type="InterPro" id="IPR036511">
    <property type="entry name" value="TGT-like_sf"/>
</dbReference>
<comment type="caution">
    <text evidence="7">The sequence shown here is derived from an EMBL/GenBank/DDBJ whole genome shotgun (WGS) entry which is preliminary data.</text>
</comment>
<keyword evidence="3 5" id="KW-0819">tRNA processing</keyword>
<comment type="function">
    <text evidence="5">Catalyzes the base-exchange of a guanine (G) residue with the queuine precursor 7-aminomethyl-7-deazaguanine (PreQ1) at position 34 (anticodon wobble position) in tRNAs with GU(N) anticodons (tRNA-Asp, -Asn, -His and -Tyr). Catalysis occurs through a double-displacement mechanism. The nucleophile active site attacks the C1' of nucleotide 34 to detach the guanine base from the RNA, forming a covalent enzyme-RNA intermediate. The proton acceptor active site deprotonates the incoming PreQ1, allowing a nucleophilic attack on the C1' of the ribose to form the product. After dissociation, two additional enzymatic reactions on the tRNA convert PreQ1 to queuine (Q), resulting in the hypermodified nucleoside queuosine (7-(((4,5-cis-dihydroxy-2-cyclopenten-1-yl)amino)methyl)-7-deazaguanosine).</text>
</comment>
<feature type="binding site" evidence="5">
    <location>
        <position position="340"/>
    </location>
    <ligand>
        <name>Zn(2+)</name>
        <dbReference type="ChEBI" id="CHEBI:29105"/>
    </ligand>
</feature>
<name>A0A9D1JXN9_9BACT</name>
<dbReference type="InterPro" id="IPR004803">
    <property type="entry name" value="TGT"/>
</dbReference>
<dbReference type="EMBL" id="DVJQ01000039">
    <property type="protein sequence ID" value="HIS74241.1"/>
    <property type="molecule type" value="Genomic_DNA"/>
</dbReference>
<dbReference type="GO" id="GO:0008479">
    <property type="term" value="F:tRNA-guanosine(34) queuine transglycosylase activity"/>
    <property type="evidence" value="ECO:0007669"/>
    <property type="project" value="UniProtKB-UniRule"/>
</dbReference>
<dbReference type="AlphaFoldDB" id="A0A9D1JXN9"/>
<comment type="cofactor">
    <cofactor evidence="5">
        <name>Zn(2+)</name>
        <dbReference type="ChEBI" id="CHEBI:29105"/>
    </cofactor>
    <text evidence="5">Binds 1 zinc ion per subunit.</text>
</comment>
<keyword evidence="1 5" id="KW-0328">Glycosyltransferase</keyword>
<dbReference type="Pfam" id="PF01702">
    <property type="entry name" value="TGT"/>
    <property type="match status" value="1"/>
</dbReference>
<dbReference type="SUPFAM" id="SSF51713">
    <property type="entry name" value="tRNA-guanine transglycosylase"/>
    <property type="match status" value="1"/>
</dbReference>
<dbReference type="HAMAP" id="MF_00168">
    <property type="entry name" value="Q_tRNA_Tgt"/>
    <property type="match status" value="1"/>
</dbReference>
<dbReference type="Gene3D" id="3.20.20.105">
    <property type="entry name" value="Queuine tRNA-ribosyltransferase-like"/>
    <property type="match status" value="1"/>
</dbReference>
<proteinExistence type="inferred from homology"/>
<comment type="similarity">
    <text evidence="5">Belongs to the queuine tRNA-ribosyltransferase family.</text>
</comment>
<feature type="region of interest" description="RNA binding" evidence="5">
    <location>
        <begin position="252"/>
        <end position="258"/>
    </location>
</feature>
<feature type="binding site" evidence="5">
    <location>
        <begin position="98"/>
        <end position="102"/>
    </location>
    <ligand>
        <name>substrate</name>
    </ligand>
</feature>
<dbReference type="GO" id="GO:0046872">
    <property type="term" value="F:metal ion binding"/>
    <property type="evidence" value="ECO:0007669"/>
    <property type="project" value="UniProtKB-KW"/>
</dbReference>
<dbReference type="FunFam" id="3.20.20.105:FF:000001">
    <property type="entry name" value="Queuine tRNA-ribosyltransferase"/>
    <property type="match status" value="1"/>
</dbReference>
<evidence type="ECO:0000256" key="1">
    <source>
        <dbReference type="ARBA" id="ARBA00022676"/>
    </source>
</evidence>
<evidence type="ECO:0000313" key="8">
    <source>
        <dbReference type="Proteomes" id="UP000886865"/>
    </source>
</evidence>
<evidence type="ECO:0000256" key="5">
    <source>
        <dbReference type="HAMAP-Rule" id="MF_00168"/>
    </source>
</evidence>
<feature type="binding site" evidence="5">
    <location>
        <position position="194"/>
    </location>
    <ligand>
        <name>substrate</name>
    </ligand>
</feature>
<keyword evidence="5" id="KW-0671">Queuosine biosynthesis</keyword>
<comment type="subunit">
    <text evidence="5">Homodimer. Within each dimer, one monomer is responsible for RNA recognition and catalysis, while the other monomer binds to the replacement base PreQ1.</text>
</comment>
<organism evidence="7 8">
    <name type="scientific">Candidatus Galligastranaerophilus intestinavium</name>
    <dbReference type="NCBI Taxonomy" id="2840836"/>
    <lineage>
        <taxon>Bacteria</taxon>
        <taxon>Candidatus Galligastranaerophilus</taxon>
    </lineage>
</organism>
<sequence length="378" mass="42690">MKTHKDYFDFKIIARCDNSNARAGEFRTPHGMIKTPVFMPVGTNSAVKMLTVAQVLETNAQIILNNSYHMYLRAGCELIKKAGGLHQWQNWHKPILTDSGGFQIFSLAKLRKITEEGVYFSDPKNGAKHFISPEISMQIQNDLGADIIMAFDECAPYPCDYEHAKSAMERTHRWLKRCFDAHNNPRIALFPIVQGAFFEDLRAQAASFVSGFDAAGYAIGGVSVGEPTDVKNKIVEFCAPLLPDDKPRYLMGVGTPVDLINGVRFGVDMFDCVLATRNARHGTFFTYSGNKIIKNKEFSEDFRPLDENCNCYTCKNHTRAYVRHLYRTGEATAATLLSIHNIHFLVNLMKDLRNSIIENSFDVYSKKLLEGFNRCQTV</sequence>
<protein>
    <recommendedName>
        <fullName evidence="5">Queuine tRNA-ribosyltransferase</fullName>
        <ecNumber evidence="5">2.4.2.29</ecNumber>
    </recommendedName>
    <alternativeName>
        <fullName evidence="5">Guanine insertion enzyme</fullName>
    </alternativeName>
    <alternativeName>
        <fullName evidence="5">tRNA-guanine transglycosylase</fullName>
    </alternativeName>
</protein>
<reference evidence="7" key="1">
    <citation type="submission" date="2020-10" db="EMBL/GenBank/DDBJ databases">
        <authorList>
            <person name="Gilroy R."/>
        </authorList>
    </citation>
    <scope>NUCLEOTIDE SEQUENCE</scope>
    <source>
        <strain evidence="7">CHK152-2871</strain>
    </source>
</reference>
<dbReference type="GO" id="GO:0008616">
    <property type="term" value="P:tRNA queuosine(34) biosynthetic process"/>
    <property type="evidence" value="ECO:0007669"/>
    <property type="project" value="UniProtKB-UniRule"/>
</dbReference>
<evidence type="ECO:0000256" key="4">
    <source>
        <dbReference type="ARBA" id="ARBA00050112"/>
    </source>
</evidence>
<comment type="catalytic activity">
    <reaction evidence="4 5">
        <text>7-aminomethyl-7-carbaguanine + guanosine(34) in tRNA = 7-aminomethyl-7-carbaguanosine(34) in tRNA + guanine</text>
        <dbReference type="Rhea" id="RHEA:24104"/>
        <dbReference type="Rhea" id="RHEA-COMP:10341"/>
        <dbReference type="Rhea" id="RHEA-COMP:10342"/>
        <dbReference type="ChEBI" id="CHEBI:16235"/>
        <dbReference type="ChEBI" id="CHEBI:58703"/>
        <dbReference type="ChEBI" id="CHEBI:74269"/>
        <dbReference type="ChEBI" id="CHEBI:82833"/>
        <dbReference type="EC" id="2.4.2.29"/>
    </reaction>
</comment>
<gene>
    <name evidence="5 7" type="primary">tgt</name>
    <name evidence="7" type="ORF">IAA86_04380</name>
</gene>